<evidence type="ECO:0000313" key="3">
    <source>
        <dbReference type="Proteomes" id="UP001487740"/>
    </source>
</evidence>
<dbReference type="EMBL" id="JARAKH010000021">
    <property type="protein sequence ID" value="KAK8392911.1"/>
    <property type="molecule type" value="Genomic_DNA"/>
</dbReference>
<dbReference type="InterPro" id="IPR052055">
    <property type="entry name" value="Hepadnavirus_pol/RT"/>
</dbReference>
<protein>
    <recommendedName>
        <fullName evidence="1">Reverse transcriptase domain-containing protein</fullName>
    </recommendedName>
</protein>
<keyword evidence="3" id="KW-1185">Reference proteome</keyword>
<evidence type="ECO:0000259" key="1">
    <source>
        <dbReference type="PROSITE" id="PS50878"/>
    </source>
</evidence>
<dbReference type="PROSITE" id="PS50878">
    <property type="entry name" value="RT_POL"/>
    <property type="match status" value="1"/>
</dbReference>
<dbReference type="CDD" id="cd09275">
    <property type="entry name" value="RNase_HI_RT_DIRS1"/>
    <property type="match status" value="1"/>
</dbReference>
<feature type="domain" description="Reverse transcriptase" evidence="1">
    <location>
        <begin position="1"/>
        <end position="54"/>
    </location>
</feature>
<dbReference type="PANTHER" id="PTHR33050:SF7">
    <property type="entry name" value="RIBONUCLEASE H"/>
    <property type="match status" value="1"/>
</dbReference>
<organism evidence="2 3">
    <name type="scientific">Scylla paramamosain</name>
    <name type="common">Mud crab</name>
    <dbReference type="NCBI Taxonomy" id="85552"/>
    <lineage>
        <taxon>Eukaryota</taxon>
        <taxon>Metazoa</taxon>
        <taxon>Ecdysozoa</taxon>
        <taxon>Arthropoda</taxon>
        <taxon>Crustacea</taxon>
        <taxon>Multicrustacea</taxon>
        <taxon>Malacostraca</taxon>
        <taxon>Eumalacostraca</taxon>
        <taxon>Eucarida</taxon>
        <taxon>Decapoda</taxon>
        <taxon>Pleocyemata</taxon>
        <taxon>Brachyura</taxon>
        <taxon>Eubrachyura</taxon>
        <taxon>Portunoidea</taxon>
        <taxon>Portunidae</taxon>
        <taxon>Portuninae</taxon>
        <taxon>Scylla</taxon>
    </lineage>
</organism>
<accession>A0AAW0TZG7</accession>
<proteinExistence type="predicted"/>
<gene>
    <name evidence="2" type="ORF">O3P69_013140</name>
</gene>
<dbReference type="Proteomes" id="UP001487740">
    <property type="component" value="Unassembled WGS sequence"/>
</dbReference>
<reference evidence="2 3" key="1">
    <citation type="submission" date="2023-03" db="EMBL/GenBank/DDBJ databases">
        <title>High-quality genome of Scylla paramamosain provides insights in environmental adaptation.</title>
        <authorList>
            <person name="Zhang L."/>
        </authorList>
    </citation>
    <scope>NUCLEOTIDE SEQUENCE [LARGE SCALE GENOMIC DNA]</scope>
    <source>
        <strain evidence="2">LZ_2023a</strain>
        <tissue evidence="2">Muscle</tissue>
    </source>
</reference>
<dbReference type="SUPFAM" id="SSF56672">
    <property type="entry name" value="DNA/RNA polymerases"/>
    <property type="match status" value="1"/>
</dbReference>
<dbReference type="AlphaFoldDB" id="A0AAW0TZG7"/>
<name>A0AAW0TZG7_SCYPA</name>
<dbReference type="GO" id="GO:0071897">
    <property type="term" value="P:DNA biosynthetic process"/>
    <property type="evidence" value="ECO:0007669"/>
    <property type="project" value="UniProtKB-ARBA"/>
</dbReference>
<dbReference type="PANTHER" id="PTHR33050">
    <property type="entry name" value="REVERSE TRANSCRIPTASE DOMAIN-CONTAINING PROTEIN"/>
    <property type="match status" value="1"/>
</dbReference>
<evidence type="ECO:0000313" key="2">
    <source>
        <dbReference type="EMBL" id="KAK8392911.1"/>
    </source>
</evidence>
<dbReference type="InterPro" id="IPR043502">
    <property type="entry name" value="DNA/RNA_pol_sf"/>
</dbReference>
<comment type="caution">
    <text evidence="2">The sequence shown here is derived from an EMBL/GenBank/DDBJ whole genome shotgun (WGS) entry which is preliminary data.</text>
</comment>
<dbReference type="InterPro" id="IPR000477">
    <property type="entry name" value="RT_dom"/>
</dbReference>
<sequence length="254" mass="28203">MYQDDWIIHSPTKVGVSTSISVALKVLADMGFKVNLDKSALTPMQKLCWLRIEWDMVNASLSLAPDNALQTLHCAGTTSTPQLIASLVLVGCPMPVSQWRSPPPTRITVATDASEIGWGFQWIWGHQACRWWSEERRSLHINLRELMLVREWLKRFPKTSSMSVHFDMDNVTAIQCVQRQGTACSDPLLTLLEDIFAIASCRNILLLAKYVLPGERLGRHSVQVSGDVSGVALTPTGETLDVAGFLIEVDITSE</sequence>